<keyword evidence="2" id="KW-1185">Reference proteome</keyword>
<evidence type="ECO:0000313" key="2">
    <source>
        <dbReference type="Proteomes" id="UP000198598"/>
    </source>
</evidence>
<name>A0A1I1Q4P8_9BACT</name>
<dbReference type="Pfam" id="PF14099">
    <property type="entry name" value="Polysacc_lyase"/>
    <property type="match status" value="1"/>
</dbReference>
<gene>
    <name evidence="1" type="ORF">SAMN05216167_103428</name>
</gene>
<evidence type="ECO:0000313" key="1">
    <source>
        <dbReference type="EMBL" id="SFD13110.1"/>
    </source>
</evidence>
<dbReference type="OrthoDB" id="652886at2"/>
<keyword evidence="1" id="KW-0456">Lyase</keyword>
<dbReference type="Proteomes" id="UP000198598">
    <property type="component" value="Unassembled WGS sequence"/>
</dbReference>
<dbReference type="GO" id="GO:0016829">
    <property type="term" value="F:lyase activity"/>
    <property type="evidence" value="ECO:0007669"/>
    <property type="project" value="UniProtKB-KW"/>
</dbReference>
<sequence length="288" mass="32282">MLSRLLPLSFCIVLSAYSLPKTNLSVTSEILQVAREDSGVLASDGFEDKQVAKFWHAEFRTPTAGLLTRDVHRAGKQAMRFAWKPSQYDGTNPTLHSELLTSPLPAGETERWYGYSSYMPSSSMENDSQTVIISQWHGFPDEGGAHTVPAMALSIEPDNKLQLVYRASNKPITTFLQHPTSQKVLDLGKARFDRWVDYVVHVNWDPIGNTGQLQLWQNGILLVNETGISIGYAEQHKPYWKCGLYCWTGKSTYVEKIIYYDEVRIGGPSASYDTVKPGLGDGTARMRE</sequence>
<reference evidence="1 2" key="1">
    <citation type="submission" date="2016-10" db="EMBL/GenBank/DDBJ databases">
        <authorList>
            <person name="de Groot N.N."/>
        </authorList>
    </citation>
    <scope>NUCLEOTIDE SEQUENCE [LARGE SCALE GENOMIC DNA]</scope>
    <source>
        <strain evidence="1 2">DSM 26130</strain>
    </source>
</reference>
<dbReference type="RefSeq" id="WP_093825934.1">
    <property type="nucleotide sequence ID" value="NZ_FOLQ01000003.1"/>
</dbReference>
<dbReference type="Gene3D" id="2.60.120.200">
    <property type="match status" value="1"/>
</dbReference>
<proteinExistence type="predicted"/>
<dbReference type="AlphaFoldDB" id="A0A1I1Q4P8"/>
<protein>
    <submittedName>
        <fullName evidence="1">Polysaccharide lyase</fullName>
    </submittedName>
</protein>
<dbReference type="STRING" id="662367.SAMN05216167_103428"/>
<organism evidence="1 2">
    <name type="scientific">Spirosoma endophyticum</name>
    <dbReference type="NCBI Taxonomy" id="662367"/>
    <lineage>
        <taxon>Bacteria</taxon>
        <taxon>Pseudomonadati</taxon>
        <taxon>Bacteroidota</taxon>
        <taxon>Cytophagia</taxon>
        <taxon>Cytophagales</taxon>
        <taxon>Cytophagaceae</taxon>
        <taxon>Spirosoma</taxon>
    </lineage>
</organism>
<accession>A0A1I1Q4P8</accession>
<dbReference type="InterPro" id="IPR025975">
    <property type="entry name" value="Polysacc_lyase"/>
</dbReference>
<dbReference type="EMBL" id="FOLQ01000003">
    <property type="protein sequence ID" value="SFD13110.1"/>
    <property type="molecule type" value="Genomic_DNA"/>
</dbReference>